<keyword evidence="3" id="KW-0540">Nuclease</keyword>
<keyword evidence="3" id="KW-0378">Hydrolase</keyword>
<sequence length="975" mass="106049">MKMTPLAIAVAASLPLSAHAELMITEYVEGSGNNKAIELYNAGSSDLDLSTYSLSRYKDGDETPTAMVSLSGTLSAGELLVVYNSSADFTLSDDINTLATSTLYHNGGDAVGLFDGETLVDIVGDVPTESGWGKEETLRKISLTAATSYDANNWQSYDQDTFDGLGNLDVEETEEQEVVGIETTIMAIQGSDWSSPLIADDAYESEDYYQVTGVVTAIQTTALGNDIAQGFFLQDVDGDGDATTSDGLFIESDSSEIALGNTVTVTGKAYENYGWTQLIDTTINAIEDTDVSVEAVDLVMADSDESFSQTLERHEGMLINLTAEQEMRVTRTYSFDYDAYRYNMVAAYNRVNLHPNQNNVPGSDESAAQAATNADYRLFIESFEDADNGVVPWYPDFLVESSVPMADGTTTSDDYIRVDDTIDGLQGVLGYSYSEYRLYVTNEATSDTFIHNNDRTTSPEVIDGDLRVATFNVLNYFNSPFGGAQNPYGDNRGAESAEEFSRQGTKIAKAIVALDADIVGLMEIENNGFGEDSAIADLVTKINALIEDEADQYAYISSDDYDYIGTDAITNNVIFKPNVVTLDTFRVIAMPEQHATEGEDVDNYQRDAITPTFEVNATGDLVTVSVNHFKSKGSTCWEDVNLQNEEDVDNQGSCENLRVSAAQHLGEQMAQIDGYKLIMGDLNSYASEDPILLLTELPDGYTVTPARDTFVGDEAMDGSDPEALSDAFGYVNVIKQQHPESYSYSYDDYLGTLDYILADADTASVIVDAMDWNINASESTYVDYTTEYSGDLTKYDDMYRSSDHDPAVVVFSFSSDEQAQPVTPPSEPINPPAGVEERPTAAMLNEPLSVLFDLTVLGDFQLHTGDSVILTASKQSTVSAFAATDEDSSSQVTLTEELIEQGWVSLSTTMTEEGDYTLTKQISGTDGDYEYETATITVAESTTTTTDSSSGSSAASSSLWGLVLMSALALWRRRR</sequence>
<dbReference type="Pfam" id="PF00932">
    <property type="entry name" value="LTD"/>
    <property type="match status" value="1"/>
</dbReference>
<dbReference type="SUPFAM" id="SSF56219">
    <property type="entry name" value="DNase I-like"/>
    <property type="match status" value="1"/>
</dbReference>
<feature type="chain" id="PRO_5044236420" evidence="1">
    <location>
        <begin position="21"/>
        <end position="975"/>
    </location>
</feature>
<dbReference type="InterPro" id="IPR036691">
    <property type="entry name" value="Endo/exonu/phosph_ase_sf"/>
</dbReference>
<feature type="signal peptide" evidence="1">
    <location>
        <begin position="1"/>
        <end position="20"/>
    </location>
</feature>
<dbReference type="RefSeq" id="WP_306100384.1">
    <property type="nucleotide sequence ID" value="NZ_CP162601.1"/>
</dbReference>
<evidence type="ECO:0000313" key="3">
    <source>
        <dbReference type="EMBL" id="XDK24326.1"/>
    </source>
</evidence>
<keyword evidence="3" id="KW-0255">Endonuclease</keyword>
<dbReference type="Pfam" id="PF03372">
    <property type="entry name" value="Exo_endo_phos"/>
    <property type="match status" value="1"/>
</dbReference>
<dbReference type="Gene3D" id="3.60.10.10">
    <property type="entry name" value="Endonuclease/exonuclease/phosphatase"/>
    <property type="match status" value="1"/>
</dbReference>
<name>A0AB39H7H5_9VIBR</name>
<gene>
    <name evidence="3" type="ORF">AB0763_08825</name>
</gene>
<accession>A0AB39H7H5</accession>
<evidence type="ECO:0000259" key="2">
    <source>
        <dbReference type="PROSITE" id="PS51841"/>
    </source>
</evidence>
<dbReference type="CDD" id="cd04486">
    <property type="entry name" value="YhcR_OBF_like"/>
    <property type="match status" value="1"/>
</dbReference>
<keyword evidence="1" id="KW-0732">Signal</keyword>
<reference evidence="3" key="1">
    <citation type="submission" date="2024-07" db="EMBL/GenBank/DDBJ databases">
        <title>Genome Analysis of a Potential Novel Vibrio Species Secreting pH- and Thermo-stable Alginate Lyase and its Application in Producing Alginate Oligosaccharides.</title>
        <authorList>
            <person name="Huang H."/>
            <person name="Bao K."/>
        </authorList>
    </citation>
    <scope>NUCLEOTIDE SEQUENCE</scope>
    <source>
        <strain evidence="3">HB236076</strain>
    </source>
</reference>
<dbReference type="InterPro" id="IPR047971">
    <property type="entry name" value="ExeM-like"/>
</dbReference>
<dbReference type="AlphaFoldDB" id="A0AB39H7H5"/>
<dbReference type="SUPFAM" id="SSF74853">
    <property type="entry name" value="Lamin A/C globular tail domain"/>
    <property type="match status" value="1"/>
</dbReference>
<dbReference type="InterPro" id="IPR001322">
    <property type="entry name" value="Lamin_tail_dom"/>
</dbReference>
<dbReference type="PROSITE" id="PS51841">
    <property type="entry name" value="LTD"/>
    <property type="match status" value="1"/>
</dbReference>
<feature type="domain" description="LTD" evidence="2">
    <location>
        <begin position="10"/>
        <end position="151"/>
    </location>
</feature>
<dbReference type="InterPro" id="IPR005135">
    <property type="entry name" value="Endo/exonuclease/phosphatase"/>
</dbReference>
<proteinExistence type="predicted"/>
<dbReference type="PANTHER" id="PTHR42834">
    <property type="entry name" value="ENDONUCLEASE/EXONUCLEASE/PHOSPHATASE FAMILY PROTEIN (AFU_ORTHOLOGUE AFUA_3G09210)"/>
    <property type="match status" value="1"/>
</dbReference>
<dbReference type="KEGG" id="vih:AB0763_08825"/>
<dbReference type="PANTHER" id="PTHR42834:SF1">
    <property type="entry name" value="ENDONUCLEASE_EXONUCLEASE_PHOSPHATASE FAMILY PROTEIN (AFU_ORTHOLOGUE AFUA_3G09210)"/>
    <property type="match status" value="1"/>
</dbReference>
<dbReference type="GO" id="GO:0004519">
    <property type="term" value="F:endonuclease activity"/>
    <property type="evidence" value="ECO:0007669"/>
    <property type="project" value="UniProtKB-KW"/>
</dbReference>
<dbReference type="NCBIfam" id="NF033681">
    <property type="entry name" value="ExeM_NucH_DNase"/>
    <property type="match status" value="1"/>
</dbReference>
<dbReference type="InterPro" id="IPR036415">
    <property type="entry name" value="Lamin_tail_dom_sf"/>
</dbReference>
<protein>
    <submittedName>
        <fullName evidence="3">ExeM/NucH family extracellular endonuclease</fullName>
    </submittedName>
</protein>
<organism evidence="3">
    <name type="scientific">Vibrio sp. HB236076</name>
    <dbReference type="NCBI Taxonomy" id="3232307"/>
    <lineage>
        <taxon>Bacteria</taxon>
        <taxon>Pseudomonadati</taxon>
        <taxon>Pseudomonadota</taxon>
        <taxon>Gammaproteobacteria</taxon>
        <taxon>Vibrionales</taxon>
        <taxon>Vibrionaceae</taxon>
        <taxon>Vibrio</taxon>
    </lineage>
</organism>
<evidence type="ECO:0000256" key="1">
    <source>
        <dbReference type="SAM" id="SignalP"/>
    </source>
</evidence>
<dbReference type="EMBL" id="CP162601">
    <property type="protein sequence ID" value="XDK24326.1"/>
    <property type="molecule type" value="Genomic_DNA"/>
</dbReference>